<proteinExistence type="predicted"/>
<reference evidence="1 2" key="1">
    <citation type="journal article" date="2014" name="PLoS Genet.">
        <title>Phylogenetically driven sequencing of extremely halophilic archaea reveals strategies for static and dynamic osmo-response.</title>
        <authorList>
            <person name="Becker E.A."/>
            <person name="Seitzer P.M."/>
            <person name="Tritt A."/>
            <person name="Larsen D."/>
            <person name="Krusor M."/>
            <person name="Yao A.I."/>
            <person name="Wu D."/>
            <person name="Madern D."/>
            <person name="Eisen J.A."/>
            <person name="Darling A.E."/>
            <person name="Facciotti M.T."/>
        </authorList>
    </citation>
    <scope>NUCLEOTIDE SEQUENCE [LARGE SCALE GENOMIC DNA]</scope>
    <source>
        <strain evidence="1 2">DSM 18795</strain>
    </source>
</reference>
<dbReference type="AlphaFoldDB" id="L9XC28"/>
<dbReference type="Proteomes" id="UP000011531">
    <property type="component" value="Unassembled WGS sequence"/>
</dbReference>
<name>L9XC28_9EURY</name>
<evidence type="ECO:0000313" key="1">
    <source>
        <dbReference type="EMBL" id="ELY59290.1"/>
    </source>
</evidence>
<sequence length="176" mass="19828">MEDQNSNNENYDGYGELYRGQLKSNPEQEVKALQEKAIGCIEDLDGKQRTEEGDYLLNADESIQLFTFFTMTAAVIEELSIILLSEELTDTEVSSTSSSAEYYESKVSQSQRQKILMHSGIVGPGTHGQMNQIRKHRNEIVHSSLQRKLVKDPDEIKGKINGGVSAVEDLWERVTE</sequence>
<comment type="caution">
    <text evidence="1">The sequence shown here is derived from an EMBL/GenBank/DDBJ whole genome shotgun (WGS) entry which is preliminary data.</text>
</comment>
<dbReference type="EMBL" id="AOIA01000103">
    <property type="protein sequence ID" value="ELY59290.1"/>
    <property type="molecule type" value="Genomic_DNA"/>
</dbReference>
<dbReference type="OrthoDB" id="350761at2157"/>
<dbReference type="RefSeq" id="WP_008423358.1">
    <property type="nucleotide sequence ID" value="NZ_AOIA01000103.1"/>
</dbReference>
<protein>
    <recommendedName>
        <fullName evidence="3">RiboL-PSP-HEPN domain-containing protein</fullName>
    </recommendedName>
</protein>
<evidence type="ECO:0008006" key="3">
    <source>
        <dbReference type="Google" id="ProtNLM"/>
    </source>
</evidence>
<accession>L9XC28</accession>
<organism evidence="1 2">
    <name type="scientific">Natronococcus jeotgali DSM 18795</name>
    <dbReference type="NCBI Taxonomy" id="1227498"/>
    <lineage>
        <taxon>Archaea</taxon>
        <taxon>Methanobacteriati</taxon>
        <taxon>Methanobacteriota</taxon>
        <taxon>Stenosarchaea group</taxon>
        <taxon>Halobacteria</taxon>
        <taxon>Halobacteriales</taxon>
        <taxon>Natrialbaceae</taxon>
        <taxon>Natronococcus</taxon>
    </lineage>
</organism>
<evidence type="ECO:0000313" key="2">
    <source>
        <dbReference type="Proteomes" id="UP000011531"/>
    </source>
</evidence>
<gene>
    <name evidence="1" type="ORF">C492_11145</name>
</gene>
<keyword evidence="2" id="KW-1185">Reference proteome</keyword>